<dbReference type="AlphaFoldDB" id="A0A2P7QVC6"/>
<evidence type="ECO:0000256" key="3">
    <source>
        <dbReference type="ARBA" id="ARBA00023163"/>
    </source>
</evidence>
<reference evidence="5 6" key="1">
    <citation type="submission" date="2018-03" db="EMBL/GenBank/DDBJ databases">
        <title>The draft genome of Sphingosinicella sp. GL-C-18.</title>
        <authorList>
            <person name="Liu L."/>
            <person name="Li L."/>
            <person name="Liang L."/>
            <person name="Zhang X."/>
            <person name="Wang T."/>
        </authorList>
    </citation>
    <scope>NUCLEOTIDE SEQUENCE [LARGE SCALE GENOMIC DNA]</scope>
    <source>
        <strain evidence="5 6">GL-C-18</strain>
    </source>
</reference>
<dbReference type="Proteomes" id="UP000241167">
    <property type="component" value="Unassembled WGS sequence"/>
</dbReference>
<name>A0A2P7QVC6_9SPHN</name>
<keyword evidence="2" id="KW-0238">DNA-binding</keyword>
<protein>
    <submittedName>
        <fullName evidence="5">Crp/Fnr family transcriptional regulator</fullName>
    </submittedName>
</protein>
<dbReference type="SUPFAM" id="SSF46785">
    <property type="entry name" value="Winged helix' DNA-binding domain"/>
    <property type="match status" value="1"/>
</dbReference>
<evidence type="ECO:0000313" key="6">
    <source>
        <dbReference type="Proteomes" id="UP000241167"/>
    </source>
</evidence>
<evidence type="ECO:0000259" key="4">
    <source>
        <dbReference type="PROSITE" id="PS51063"/>
    </source>
</evidence>
<evidence type="ECO:0000256" key="2">
    <source>
        <dbReference type="ARBA" id="ARBA00023125"/>
    </source>
</evidence>
<dbReference type="InterPro" id="IPR018490">
    <property type="entry name" value="cNMP-bd_dom_sf"/>
</dbReference>
<dbReference type="InterPro" id="IPR000595">
    <property type="entry name" value="cNMP-bd_dom"/>
</dbReference>
<dbReference type="Pfam" id="PF13545">
    <property type="entry name" value="HTH_Crp_2"/>
    <property type="match status" value="1"/>
</dbReference>
<dbReference type="GO" id="GO:0005829">
    <property type="term" value="C:cytosol"/>
    <property type="evidence" value="ECO:0007669"/>
    <property type="project" value="TreeGrafter"/>
</dbReference>
<organism evidence="5 6">
    <name type="scientific">Allosphingosinicella deserti</name>
    <dbReference type="NCBI Taxonomy" id="2116704"/>
    <lineage>
        <taxon>Bacteria</taxon>
        <taxon>Pseudomonadati</taxon>
        <taxon>Pseudomonadota</taxon>
        <taxon>Alphaproteobacteria</taxon>
        <taxon>Sphingomonadales</taxon>
        <taxon>Sphingomonadaceae</taxon>
        <taxon>Allosphingosinicella</taxon>
    </lineage>
</organism>
<dbReference type="InterPro" id="IPR036388">
    <property type="entry name" value="WH-like_DNA-bd_sf"/>
</dbReference>
<dbReference type="PANTHER" id="PTHR24567:SF68">
    <property type="entry name" value="DNA-BINDING TRANSCRIPTIONAL DUAL REGULATOR CRP"/>
    <property type="match status" value="1"/>
</dbReference>
<evidence type="ECO:0000256" key="1">
    <source>
        <dbReference type="ARBA" id="ARBA00023015"/>
    </source>
</evidence>
<dbReference type="GO" id="GO:0003677">
    <property type="term" value="F:DNA binding"/>
    <property type="evidence" value="ECO:0007669"/>
    <property type="project" value="UniProtKB-KW"/>
</dbReference>
<dbReference type="CDD" id="cd00038">
    <property type="entry name" value="CAP_ED"/>
    <property type="match status" value="1"/>
</dbReference>
<dbReference type="InterPro" id="IPR036390">
    <property type="entry name" value="WH_DNA-bd_sf"/>
</dbReference>
<dbReference type="RefSeq" id="WP_106512090.1">
    <property type="nucleotide sequence ID" value="NZ_PXYI01000002.1"/>
</dbReference>
<dbReference type="InterPro" id="IPR012318">
    <property type="entry name" value="HTH_CRP"/>
</dbReference>
<keyword evidence="1" id="KW-0805">Transcription regulation</keyword>
<dbReference type="SMART" id="SM00419">
    <property type="entry name" value="HTH_CRP"/>
    <property type="match status" value="1"/>
</dbReference>
<feature type="domain" description="HTH crp-type" evidence="4">
    <location>
        <begin position="150"/>
        <end position="224"/>
    </location>
</feature>
<gene>
    <name evidence="5" type="ORF">C7I55_06585</name>
</gene>
<dbReference type="Pfam" id="PF00027">
    <property type="entry name" value="cNMP_binding"/>
    <property type="match status" value="1"/>
</dbReference>
<dbReference type="PROSITE" id="PS51063">
    <property type="entry name" value="HTH_CRP_2"/>
    <property type="match status" value="1"/>
</dbReference>
<dbReference type="InterPro" id="IPR050397">
    <property type="entry name" value="Env_Response_Regulators"/>
</dbReference>
<evidence type="ECO:0000313" key="5">
    <source>
        <dbReference type="EMBL" id="PSJ41925.1"/>
    </source>
</evidence>
<comment type="caution">
    <text evidence="5">The sequence shown here is derived from an EMBL/GenBank/DDBJ whole genome shotgun (WGS) entry which is preliminary data.</text>
</comment>
<keyword evidence="3" id="KW-0804">Transcription</keyword>
<dbReference type="PANTHER" id="PTHR24567">
    <property type="entry name" value="CRP FAMILY TRANSCRIPTIONAL REGULATORY PROTEIN"/>
    <property type="match status" value="1"/>
</dbReference>
<dbReference type="EMBL" id="PXYI01000002">
    <property type="protein sequence ID" value="PSJ41925.1"/>
    <property type="molecule type" value="Genomic_DNA"/>
</dbReference>
<dbReference type="CDD" id="cd00092">
    <property type="entry name" value="HTH_CRP"/>
    <property type="match status" value="1"/>
</dbReference>
<sequence>MINQPVFDRMVRKLARRAPLDEADREALISLPFKTKVFAPSSYLVREGTPSEDCTLILNGFTYRQKLTQGGGRQILSVHIPGDFVDLEGSLLNVSDHNLQALTVCEVAAIPRKAVRTLIDTHPRIARALWVDTLIDGSIFREWILNVGRRDSKERVAHLLCEFAKRLALAGLGDEHGYTLPMTQEQLADCTGLTPVHVNRTLKALDAAGVIVRSGRSVSIPDWQRLRDVAGFSELYLHLDQAA</sequence>
<dbReference type="Gene3D" id="2.60.120.10">
    <property type="entry name" value="Jelly Rolls"/>
    <property type="match status" value="1"/>
</dbReference>
<dbReference type="OrthoDB" id="6155297at2"/>
<proteinExistence type="predicted"/>
<keyword evidence="6" id="KW-1185">Reference proteome</keyword>
<dbReference type="InterPro" id="IPR014710">
    <property type="entry name" value="RmlC-like_jellyroll"/>
</dbReference>
<dbReference type="Gene3D" id="1.10.10.10">
    <property type="entry name" value="Winged helix-like DNA-binding domain superfamily/Winged helix DNA-binding domain"/>
    <property type="match status" value="1"/>
</dbReference>
<dbReference type="GO" id="GO:0003700">
    <property type="term" value="F:DNA-binding transcription factor activity"/>
    <property type="evidence" value="ECO:0007669"/>
    <property type="project" value="TreeGrafter"/>
</dbReference>
<accession>A0A2P7QVC6</accession>
<dbReference type="SUPFAM" id="SSF51206">
    <property type="entry name" value="cAMP-binding domain-like"/>
    <property type="match status" value="1"/>
</dbReference>